<dbReference type="EMBL" id="MK500579">
    <property type="protein sequence ID" value="QBK92613.1"/>
    <property type="molecule type" value="Genomic_DNA"/>
</dbReference>
<reference evidence="1" key="1">
    <citation type="journal article" date="2019" name="MBio">
        <title>Virus Genomes from Deep Sea Sediments Expand the Ocean Megavirome and Support Independent Origins of Viral Gigantism.</title>
        <authorList>
            <person name="Backstrom D."/>
            <person name="Yutin N."/>
            <person name="Jorgensen S.L."/>
            <person name="Dharamshi J."/>
            <person name="Homa F."/>
            <person name="Zaremba-Niedwiedzka K."/>
            <person name="Spang A."/>
            <person name="Wolf Y.I."/>
            <person name="Koonin E.V."/>
            <person name="Ettema T.J."/>
        </authorList>
    </citation>
    <scope>NUCLEOTIDE SEQUENCE</scope>
</reference>
<gene>
    <name evidence="1" type="ORF">LCPAC401_02510</name>
</gene>
<organism evidence="1">
    <name type="scientific">Pithovirus LCPAC401</name>
    <dbReference type="NCBI Taxonomy" id="2506595"/>
    <lineage>
        <taxon>Viruses</taxon>
        <taxon>Pithoviruses</taxon>
    </lineage>
</organism>
<evidence type="ECO:0000313" key="1">
    <source>
        <dbReference type="EMBL" id="QBK92613.1"/>
    </source>
</evidence>
<sequence>MWGKYYYYRDLLFKCQRSYRGSFTTDEYFLFIWDSENSTDIQRTGMLSYYVTMSIHFKDVDVERKEELYSLLLDRLDDALKKGEMTRELYTYFFDRVLDLISIDRGKEYGSRFYYGDPKSGFLEEMLEEIEILYNKRRLSIYVYEFCSEVIKRRLRSDNIHTWYKKD</sequence>
<name>A0A481Z9L9_9VIRU</name>
<proteinExistence type="predicted"/>
<accession>A0A481Z9L9</accession>
<protein>
    <submittedName>
        <fullName evidence="1">Uncharacterized protein</fullName>
    </submittedName>
</protein>